<dbReference type="CDD" id="cd05233">
    <property type="entry name" value="SDR_c"/>
    <property type="match status" value="1"/>
</dbReference>
<keyword evidence="2" id="KW-0560">Oxidoreductase</keyword>
<evidence type="ECO:0000256" key="1">
    <source>
        <dbReference type="ARBA" id="ARBA00006484"/>
    </source>
</evidence>
<evidence type="ECO:0000313" key="5">
    <source>
        <dbReference type="Proteomes" id="UP001165136"/>
    </source>
</evidence>
<dbReference type="PANTHER" id="PTHR42760">
    <property type="entry name" value="SHORT-CHAIN DEHYDROGENASES/REDUCTASES FAMILY MEMBER"/>
    <property type="match status" value="1"/>
</dbReference>
<dbReference type="PANTHER" id="PTHR42760:SF133">
    <property type="entry name" value="3-OXOACYL-[ACYL-CARRIER-PROTEIN] REDUCTASE"/>
    <property type="match status" value="1"/>
</dbReference>
<comment type="similarity">
    <text evidence="1">Belongs to the short-chain dehydrogenases/reductases (SDR) family.</text>
</comment>
<dbReference type="SUPFAM" id="SSF51735">
    <property type="entry name" value="NAD(P)-binding Rossmann-fold domains"/>
    <property type="match status" value="1"/>
</dbReference>
<accession>A0A9W6R2D8</accession>
<dbReference type="AlphaFoldDB" id="A0A9W6R2D8"/>
<name>A0A9W6R2D8_9PSEU</name>
<protein>
    <submittedName>
        <fullName evidence="4">3-oxoacyl-ACP reductase</fullName>
    </submittedName>
</protein>
<gene>
    <name evidence="4" type="primary">fabG</name>
    <name evidence="4" type="ORF">Atai01_30110</name>
</gene>
<dbReference type="PRINTS" id="PR00081">
    <property type="entry name" value="GDHRDH"/>
</dbReference>
<dbReference type="Pfam" id="PF13561">
    <property type="entry name" value="adh_short_C2"/>
    <property type="match status" value="1"/>
</dbReference>
<dbReference type="GO" id="GO:0016616">
    <property type="term" value="F:oxidoreductase activity, acting on the CH-OH group of donors, NAD or NADP as acceptor"/>
    <property type="evidence" value="ECO:0007669"/>
    <property type="project" value="TreeGrafter"/>
</dbReference>
<dbReference type="Proteomes" id="UP001165136">
    <property type="component" value="Unassembled WGS sequence"/>
</dbReference>
<dbReference type="InterPro" id="IPR036291">
    <property type="entry name" value="NAD(P)-bd_dom_sf"/>
</dbReference>
<dbReference type="Gene3D" id="3.40.50.720">
    <property type="entry name" value="NAD(P)-binding Rossmann-like Domain"/>
    <property type="match status" value="1"/>
</dbReference>
<dbReference type="EMBL" id="BSTI01000006">
    <property type="protein sequence ID" value="GLY66392.1"/>
    <property type="molecule type" value="Genomic_DNA"/>
</dbReference>
<evidence type="ECO:0000256" key="2">
    <source>
        <dbReference type="ARBA" id="ARBA00023002"/>
    </source>
</evidence>
<feature type="compositionally biased region" description="Polar residues" evidence="3">
    <location>
        <begin position="8"/>
        <end position="22"/>
    </location>
</feature>
<sequence>MLTDVKISANSPQQRAEDTSLATSSATRIAVVTGAGRGIGLAIVQALVEDGFIVVAGSRTVTDALQATTPDALAVDLATPHGPGHLVRHAVERHGGIDLLVNNVAGTSTPAGGFLELDDDAWRHTFDLTLMSAVRATRAALPSLLDRRGAVVNISSVNARLPQPRLVAQSAAKAALSNLGKALAEEFGGRGLRVNTISPGPVWTDVWTSPGGPGDLLAQRADIARENLTDQLPAVLGLPTGRFADPQEIAALVVFLASGRVANMSGSDLVIDGGLLKTV</sequence>
<dbReference type="PRINTS" id="PR00080">
    <property type="entry name" value="SDRFAMILY"/>
</dbReference>
<dbReference type="RefSeq" id="WP_169739687.1">
    <property type="nucleotide sequence ID" value="NZ_BSTI01000006.1"/>
</dbReference>
<comment type="caution">
    <text evidence="4">The sequence shown here is derived from an EMBL/GenBank/DDBJ whole genome shotgun (WGS) entry which is preliminary data.</text>
</comment>
<evidence type="ECO:0000313" key="4">
    <source>
        <dbReference type="EMBL" id="GLY66392.1"/>
    </source>
</evidence>
<evidence type="ECO:0000256" key="3">
    <source>
        <dbReference type="SAM" id="MobiDB-lite"/>
    </source>
</evidence>
<organism evidence="4 5">
    <name type="scientific">Amycolatopsis taiwanensis</name>
    <dbReference type="NCBI Taxonomy" id="342230"/>
    <lineage>
        <taxon>Bacteria</taxon>
        <taxon>Bacillati</taxon>
        <taxon>Actinomycetota</taxon>
        <taxon>Actinomycetes</taxon>
        <taxon>Pseudonocardiales</taxon>
        <taxon>Pseudonocardiaceae</taxon>
        <taxon>Amycolatopsis</taxon>
    </lineage>
</organism>
<reference evidence="4" key="1">
    <citation type="submission" date="2023-03" db="EMBL/GenBank/DDBJ databases">
        <title>Amycolatopsis taiwanensis NBRC 103393.</title>
        <authorList>
            <person name="Ichikawa N."/>
            <person name="Sato H."/>
            <person name="Tonouchi N."/>
        </authorList>
    </citation>
    <scope>NUCLEOTIDE SEQUENCE</scope>
    <source>
        <strain evidence="4">NBRC 103393</strain>
    </source>
</reference>
<keyword evidence="5" id="KW-1185">Reference proteome</keyword>
<feature type="region of interest" description="Disordered" evidence="3">
    <location>
        <begin position="1"/>
        <end position="22"/>
    </location>
</feature>
<dbReference type="InterPro" id="IPR002347">
    <property type="entry name" value="SDR_fam"/>
</dbReference>
<proteinExistence type="inferred from homology"/>
<dbReference type="FunFam" id="3.40.50.720:FF:000084">
    <property type="entry name" value="Short-chain dehydrogenase reductase"/>
    <property type="match status" value="1"/>
</dbReference>